<sequence>MSDRLADEPCDDCGRPAYEHERQRTRQEDGQYVFRYICPE</sequence>
<accession>A0AAV3T0A7</accession>
<organism evidence="1 2">
    <name type="scientific">Salarchaeum japonicum</name>
    <dbReference type="NCBI Taxonomy" id="555573"/>
    <lineage>
        <taxon>Archaea</taxon>
        <taxon>Methanobacteriati</taxon>
        <taxon>Methanobacteriota</taxon>
        <taxon>Stenosarchaea group</taxon>
        <taxon>Halobacteria</taxon>
        <taxon>Halobacteriales</taxon>
        <taxon>Halobacteriaceae</taxon>
    </lineage>
</organism>
<comment type="caution">
    <text evidence="1">The sequence shown here is derived from an EMBL/GenBank/DDBJ whole genome shotgun (WGS) entry which is preliminary data.</text>
</comment>
<keyword evidence="2" id="KW-1185">Reference proteome</keyword>
<dbReference type="EMBL" id="BAAADU010000002">
    <property type="protein sequence ID" value="GAA0648682.1"/>
    <property type="molecule type" value="Genomic_DNA"/>
</dbReference>
<gene>
    <name evidence="1" type="ORF">GCM10009019_09110</name>
</gene>
<protein>
    <recommendedName>
        <fullName evidence="3">Small CPxCG-related zinc finger protein</fullName>
    </recommendedName>
</protein>
<reference evidence="1 2" key="1">
    <citation type="journal article" date="2019" name="Int. J. Syst. Evol. Microbiol.">
        <title>The Global Catalogue of Microorganisms (GCM) 10K type strain sequencing project: providing services to taxonomists for standard genome sequencing and annotation.</title>
        <authorList>
            <consortium name="The Broad Institute Genomics Platform"/>
            <consortium name="The Broad Institute Genome Sequencing Center for Infectious Disease"/>
            <person name="Wu L."/>
            <person name="Ma J."/>
        </authorList>
    </citation>
    <scope>NUCLEOTIDE SEQUENCE [LARGE SCALE GENOMIC DNA]</scope>
    <source>
        <strain evidence="1 2">JCM 16327</strain>
    </source>
</reference>
<name>A0AAV3T0A7_9EURY</name>
<evidence type="ECO:0008006" key="3">
    <source>
        <dbReference type="Google" id="ProtNLM"/>
    </source>
</evidence>
<proteinExistence type="predicted"/>
<dbReference type="GeneID" id="76042416"/>
<evidence type="ECO:0000313" key="1">
    <source>
        <dbReference type="EMBL" id="GAA0648682.1"/>
    </source>
</evidence>
<dbReference type="RefSeq" id="WP_264476815.1">
    <property type="nucleotide sequence ID" value="NZ_BAAADU010000002.1"/>
</dbReference>
<dbReference type="AlphaFoldDB" id="A0AAV3T0A7"/>
<evidence type="ECO:0000313" key="2">
    <source>
        <dbReference type="Proteomes" id="UP001500194"/>
    </source>
</evidence>
<dbReference type="Proteomes" id="UP001500194">
    <property type="component" value="Unassembled WGS sequence"/>
</dbReference>